<dbReference type="Pfam" id="PF00353">
    <property type="entry name" value="HemolysinCabind"/>
    <property type="match status" value="5"/>
</dbReference>
<dbReference type="Pfam" id="PF13403">
    <property type="entry name" value="Hint_2"/>
    <property type="match status" value="1"/>
</dbReference>
<sequence>MATYTFKGYNFTDYVPVSGAPAVGATFRIRSTFSAPTDAVSFSVTDDDTSLSGSSGGILDGTFQSGTVTNGAGTVLYTGTLRVGWEATFTAPDGSTLHVWDVWTGASGGARIGLIADGEIPPGVTFQITTYTDAIAAGTWPGYATIHAPTTDPSLAQTISGGTLADSLYGGAGNDSVTGGAGNDTIDLGAGNDTFGSFSTEAGFDSIHGGTGDDSLNGGADNDQIWGDEGNDTLTGGAGDDNLSGGAGNDVFLIVDDHDYDNVDGGTEYDWVYFGNFTSTQGVVVNFTGSDSGTWDFVGTTGAGVFNQLEAISGTDYADTLNGALDSNGAYFAAQGGNDSLVGGSGNDSLDGGAGNDTISGGGGADYIFIRYGDGTDLISGGETGTDSDFITFDATGGLNGVSVTFSGNEAGSYSFVGGGSGSFTQIEWIQGSALADTVNAAATTGGVTVNGGAGDDSLTGGSGADHLVGDAGNDTLTGGDGADTLSGGEGDDCVSGGLGDDLLTGWSGNDTLSGGAGNDYLNAISGANRLDGGDGADTIIGGTDNDTLIGGLGNDSLTSGAGFDEIVLGAGGGTDTLSDFDFTANGWQTTDQLDTSALTGGSGPGGQVTARDVVVSTNPLGFAVLTFPTGEQLVLTGTSIGSVNTLGKLHAMGLPCYVAGTRIATPEGLRPVEEITVGMRVMTRDHGAQPVLWRASREVSVAEMAARPRLRPIELAAGAFGNERALRVSAQHGVLCGAALVRALHLAEMAPERAMILPPTRPVSYHHLLLPAHALLSAEGIWAESLWPGPMACAALTPRDRCDLLRRFPELASGLLGLVPVEHAYGPRALPLLRRREVRALSLGERA</sequence>
<comment type="caution">
    <text evidence="5">The sequence shown here is derived from an EMBL/GenBank/DDBJ whole genome shotgun (WGS) entry which is preliminary data.</text>
</comment>
<dbReference type="InterPro" id="IPR018511">
    <property type="entry name" value="Hemolysin-typ_Ca-bd_CS"/>
</dbReference>
<dbReference type="AlphaFoldDB" id="A0A318U1B4"/>
<organism evidence="5 6">
    <name type="scientific">Rhodobacter viridis</name>
    <dbReference type="NCBI Taxonomy" id="1054202"/>
    <lineage>
        <taxon>Bacteria</taxon>
        <taxon>Pseudomonadati</taxon>
        <taxon>Pseudomonadota</taxon>
        <taxon>Alphaproteobacteria</taxon>
        <taxon>Rhodobacterales</taxon>
        <taxon>Rhodobacter group</taxon>
        <taxon>Rhodobacter</taxon>
    </lineage>
</organism>
<dbReference type="GO" id="GO:0005509">
    <property type="term" value="F:calcium ion binding"/>
    <property type="evidence" value="ECO:0007669"/>
    <property type="project" value="InterPro"/>
</dbReference>
<dbReference type="RefSeq" id="WP_110806570.1">
    <property type="nucleotide sequence ID" value="NZ_QJTK01000013.1"/>
</dbReference>
<keyword evidence="6" id="KW-1185">Reference proteome</keyword>
<dbReference type="InterPro" id="IPR050557">
    <property type="entry name" value="RTX_toxin/Mannuronan_C5-epim"/>
</dbReference>
<feature type="region of interest" description="Disordered" evidence="3">
    <location>
        <begin position="206"/>
        <end position="242"/>
    </location>
</feature>
<feature type="region of interest" description="Disordered" evidence="3">
    <location>
        <begin position="461"/>
        <end position="492"/>
    </location>
</feature>
<comment type="subcellular location">
    <subcellularLocation>
        <location evidence="1">Secreted</location>
    </subcellularLocation>
</comment>
<gene>
    <name evidence="5" type="ORF">C8J30_11364</name>
</gene>
<dbReference type="OrthoDB" id="6305173at2"/>
<evidence type="ECO:0000256" key="1">
    <source>
        <dbReference type="ARBA" id="ARBA00004613"/>
    </source>
</evidence>
<dbReference type="PRINTS" id="PR00313">
    <property type="entry name" value="CABNDNGRPT"/>
</dbReference>
<evidence type="ECO:0000256" key="2">
    <source>
        <dbReference type="ARBA" id="ARBA00022525"/>
    </source>
</evidence>
<keyword evidence="2" id="KW-0964">Secreted</keyword>
<dbReference type="Gene3D" id="2.170.16.10">
    <property type="entry name" value="Hedgehog/Intein (Hint) domain"/>
    <property type="match status" value="1"/>
</dbReference>
<dbReference type="Proteomes" id="UP000247727">
    <property type="component" value="Unassembled WGS sequence"/>
</dbReference>
<reference evidence="5 6" key="1">
    <citation type="submission" date="2018-06" db="EMBL/GenBank/DDBJ databases">
        <title>Genomic Encyclopedia of Type Strains, Phase III (KMG-III): the genomes of soil and plant-associated and newly described type strains.</title>
        <authorList>
            <person name="Whitman W."/>
        </authorList>
    </citation>
    <scope>NUCLEOTIDE SEQUENCE [LARGE SCALE GENOMIC DNA]</scope>
    <source>
        <strain evidence="5 6">JA737</strain>
    </source>
</reference>
<proteinExistence type="predicted"/>
<dbReference type="EMBL" id="QJTK01000013">
    <property type="protein sequence ID" value="PYF08205.1"/>
    <property type="molecule type" value="Genomic_DNA"/>
</dbReference>
<dbReference type="SUPFAM" id="SSF51120">
    <property type="entry name" value="beta-Roll"/>
    <property type="match status" value="3"/>
</dbReference>
<evidence type="ECO:0000313" key="6">
    <source>
        <dbReference type="Proteomes" id="UP000247727"/>
    </source>
</evidence>
<feature type="domain" description="Hedgehog/Intein (Hint)" evidence="4">
    <location>
        <begin position="656"/>
        <end position="790"/>
    </location>
</feature>
<dbReference type="InterPro" id="IPR036844">
    <property type="entry name" value="Hint_dom_sf"/>
</dbReference>
<dbReference type="GO" id="GO:0005576">
    <property type="term" value="C:extracellular region"/>
    <property type="evidence" value="ECO:0007669"/>
    <property type="project" value="UniProtKB-SubCell"/>
</dbReference>
<dbReference type="Gene3D" id="2.150.10.10">
    <property type="entry name" value="Serralysin-like metalloprotease, C-terminal"/>
    <property type="match status" value="4"/>
</dbReference>
<name>A0A318U1B4_9RHOB</name>
<dbReference type="PROSITE" id="PS00330">
    <property type="entry name" value="HEMOLYSIN_CALCIUM"/>
    <property type="match status" value="7"/>
</dbReference>
<dbReference type="SUPFAM" id="SSF51294">
    <property type="entry name" value="Hedgehog/intein (Hint) domain"/>
    <property type="match status" value="1"/>
</dbReference>
<accession>A0A318U1B4</accession>
<evidence type="ECO:0000259" key="4">
    <source>
        <dbReference type="Pfam" id="PF13403"/>
    </source>
</evidence>
<protein>
    <submittedName>
        <fullName evidence="5">Ca2+-binding RTX toxin-like protein</fullName>
    </submittedName>
</protein>
<dbReference type="InterPro" id="IPR028992">
    <property type="entry name" value="Hedgehog/Intein_dom"/>
</dbReference>
<dbReference type="PANTHER" id="PTHR38340:SF1">
    <property type="entry name" value="S-LAYER PROTEIN"/>
    <property type="match status" value="1"/>
</dbReference>
<dbReference type="InterPro" id="IPR001343">
    <property type="entry name" value="Hemolysn_Ca-bd"/>
</dbReference>
<dbReference type="InterPro" id="IPR011049">
    <property type="entry name" value="Serralysin-like_metalloprot_C"/>
</dbReference>
<evidence type="ECO:0000256" key="3">
    <source>
        <dbReference type="SAM" id="MobiDB-lite"/>
    </source>
</evidence>
<evidence type="ECO:0000313" key="5">
    <source>
        <dbReference type="EMBL" id="PYF08205.1"/>
    </source>
</evidence>
<dbReference type="PANTHER" id="PTHR38340">
    <property type="entry name" value="S-LAYER PROTEIN"/>
    <property type="match status" value="1"/>
</dbReference>